<evidence type="ECO:0000256" key="4">
    <source>
        <dbReference type="ARBA" id="ARBA00022475"/>
    </source>
</evidence>
<feature type="transmembrane region" description="Helical" evidence="12">
    <location>
        <begin position="7"/>
        <end position="32"/>
    </location>
</feature>
<evidence type="ECO:0000256" key="9">
    <source>
        <dbReference type="ARBA" id="ARBA00023136"/>
    </source>
</evidence>
<dbReference type="GO" id="GO:0005886">
    <property type="term" value="C:plasma membrane"/>
    <property type="evidence" value="ECO:0007669"/>
    <property type="project" value="UniProtKB-SubCell"/>
</dbReference>
<comment type="similarity">
    <text evidence="2 11">Belongs to the sodium:solute symporter (SSF) (TC 2.A.21) family.</text>
</comment>
<evidence type="ECO:0000256" key="7">
    <source>
        <dbReference type="ARBA" id="ARBA00023053"/>
    </source>
</evidence>
<evidence type="ECO:0000256" key="10">
    <source>
        <dbReference type="ARBA" id="ARBA00023201"/>
    </source>
</evidence>
<evidence type="ECO:0000256" key="2">
    <source>
        <dbReference type="ARBA" id="ARBA00006434"/>
    </source>
</evidence>
<protein>
    <recommendedName>
        <fullName evidence="15">Sodium/solute symporter</fullName>
    </recommendedName>
</protein>
<evidence type="ECO:0008006" key="15">
    <source>
        <dbReference type="Google" id="ProtNLM"/>
    </source>
</evidence>
<dbReference type="EMBL" id="CAXKWB010063603">
    <property type="protein sequence ID" value="CAL4186793.1"/>
    <property type="molecule type" value="Genomic_DNA"/>
</dbReference>
<dbReference type="InterPro" id="IPR038377">
    <property type="entry name" value="Na/Glc_symporter_sf"/>
</dbReference>
<dbReference type="Pfam" id="PF00474">
    <property type="entry name" value="SSF"/>
    <property type="match status" value="1"/>
</dbReference>
<evidence type="ECO:0000256" key="8">
    <source>
        <dbReference type="ARBA" id="ARBA00023065"/>
    </source>
</evidence>
<dbReference type="PANTHER" id="PTHR42985">
    <property type="entry name" value="SODIUM-COUPLED MONOCARBOXYLATE TRANSPORTER"/>
    <property type="match status" value="1"/>
</dbReference>
<keyword evidence="4" id="KW-1003">Cell membrane</keyword>
<proteinExistence type="inferred from homology"/>
<evidence type="ECO:0000256" key="12">
    <source>
        <dbReference type="SAM" id="Phobius"/>
    </source>
</evidence>
<keyword evidence="8" id="KW-0406">Ion transport</keyword>
<reference evidence="13 14" key="1">
    <citation type="submission" date="2024-05" db="EMBL/GenBank/DDBJ databases">
        <authorList>
            <person name="Wallberg A."/>
        </authorList>
    </citation>
    <scope>NUCLEOTIDE SEQUENCE [LARGE SCALE GENOMIC DNA]</scope>
</reference>
<sequence length="108" mass="12267">FHRSVRLLCSAIFMVQMSMYMAIVVYAPALALSQVTGMNLYLIVCLICIVCIFYTTIGGMKAVLWTDALQVVIMYATMLFVVWKGAMDVGGWTYVWQKNQESGRVQYM</sequence>
<evidence type="ECO:0000313" key="13">
    <source>
        <dbReference type="EMBL" id="CAL4186793.1"/>
    </source>
</evidence>
<dbReference type="PANTHER" id="PTHR42985:SF39">
    <property type="entry name" value="GH10366P"/>
    <property type="match status" value="1"/>
</dbReference>
<keyword evidence="7" id="KW-0915">Sodium</keyword>
<evidence type="ECO:0000256" key="1">
    <source>
        <dbReference type="ARBA" id="ARBA00004651"/>
    </source>
</evidence>
<keyword evidence="3" id="KW-0813">Transport</keyword>
<dbReference type="Proteomes" id="UP001497623">
    <property type="component" value="Unassembled WGS sequence"/>
</dbReference>
<accession>A0AAV2SI11</accession>
<evidence type="ECO:0000256" key="5">
    <source>
        <dbReference type="ARBA" id="ARBA00022692"/>
    </source>
</evidence>
<dbReference type="AlphaFoldDB" id="A0AAV2SI11"/>
<dbReference type="InterPro" id="IPR001734">
    <property type="entry name" value="Na/solute_symporter"/>
</dbReference>
<feature type="transmembrane region" description="Helical" evidence="12">
    <location>
        <begin position="38"/>
        <end position="57"/>
    </location>
</feature>
<evidence type="ECO:0000256" key="3">
    <source>
        <dbReference type="ARBA" id="ARBA00022448"/>
    </source>
</evidence>
<comment type="caution">
    <text evidence="13">The sequence shown here is derived from an EMBL/GenBank/DDBJ whole genome shotgun (WGS) entry which is preliminary data.</text>
</comment>
<keyword evidence="6 12" id="KW-1133">Transmembrane helix</keyword>
<name>A0AAV2SI11_MEGNR</name>
<keyword evidence="9 12" id="KW-0472">Membrane</keyword>
<dbReference type="GO" id="GO:0006814">
    <property type="term" value="P:sodium ion transport"/>
    <property type="evidence" value="ECO:0007669"/>
    <property type="project" value="UniProtKB-KW"/>
</dbReference>
<evidence type="ECO:0000256" key="6">
    <source>
        <dbReference type="ARBA" id="ARBA00022989"/>
    </source>
</evidence>
<comment type="subcellular location">
    <subcellularLocation>
        <location evidence="1">Cell membrane</location>
        <topology evidence="1">Multi-pass membrane protein</topology>
    </subcellularLocation>
</comment>
<gene>
    <name evidence="13" type="ORF">MNOR_LOCUS36094</name>
</gene>
<keyword evidence="5 12" id="KW-0812">Transmembrane</keyword>
<keyword evidence="14" id="KW-1185">Reference proteome</keyword>
<feature type="non-terminal residue" evidence="13">
    <location>
        <position position="1"/>
    </location>
</feature>
<keyword evidence="10" id="KW-0739">Sodium transport</keyword>
<dbReference type="GO" id="GO:0015293">
    <property type="term" value="F:symporter activity"/>
    <property type="evidence" value="ECO:0007669"/>
    <property type="project" value="TreeGrafter"/>
</dbReference>
<dbReference type="InterPro" id="IPR051163">
    <property type="entry name" value="Sodium:Solute_Symporter_SSF"/>
</dbReference>
<organism evidence="13 14">
    <name type="scientific">Meganyctiphanes norvegica</name>
    <name type="common">Northern krill</name>
    <name type="synonym">Thysanopoda norvegica</name>
    <dbReference type="NCBI Taxonomy" id="48144"/>
    <lineage>
        <taxon>Eukaryota</taxon>
        <taxon>Metazoa</taxon>
        <taxon>Ecdysozoa</taxon>
        <taxon>Arthropoda</taxon>
        <taxon>Crustacea</taxon>
        <taxon>Multicrustacea</taxon>
        <taxon>Malacostraca</taxon>
        <taxon>Eumalacostraca</taxon>
        <taxon>Eucarida</taxon>
        <taxon>Euphausiacea</taxon>
        <taxon>Euphausiidae</taxon>
        <taxon>Meganyctiphanes</taxon>
    </lineage>
</organism>
<dbReference type="PROSITE" id="PS50283">
    <property type="entry name" value="NA_SOLUT_SYMP_3"/>
    <property type="match status" value="1"/>
</dbReference>
<feature type="non-terminal residue" evidence="13">
    <location>
        <position position="108"/>
    </location>
</feature>
<evidence type="ECO:0000313" key="14">
    <source>
        <dbReference type="Proteomes" id="UP001497623"/>
    </source>
</evidence>
<evidence type="ECO:0000256" key="11">
    <source>
        <dbReference type="RuleBase" id="RU362091"/>
    </source>
</evidence>
<dbReference type="Gene3D" id="1.20.1730.10">
    <property type="entry name" value="Sodium/glucose cotransporter"/>
    <property type="match status" value="1"/>
</dbReference>